<evidence type="ECO:0000256" key="3">
    <source>
        <dbReference type="ARBA" id="ARBA00004906"/>
    </source>
</evidence>
<evidence type="ECO:0000256" key="9">
    <source>
        <dbReference type="ARBA" id="ARBA00023136"/>
    </source>
</evidence>
<keyword evidence="9 10" id="KW-0472">Membrane</keyword>
<evidence type="ECO:0000256" key="4">
    <source>
        <dbReference type="ARBA" id="ARBA00012483"/>
    </source>
</evidence>
<keyword evidence="15" id="KW-1185">Reference proteome</keyword>
<dbReference type="Pfam" id="PF25333">
    <property type="entry name" value="DUF2921_N"/>
    <property type="match status" value="3"/>
</dbReference>
<dbReference type="Pfam" id="PF11145">
    <property type="entry name" value="DUF2921"/>
    <property type="match status" value="1"/>
</dbReference>
<feature type="domain" description="SWEET-like" evidence="12">
    <location>
        <begin position="560"/>
        <end position="825"/>
    </location>
</feature>
<dbReference type="EMBL" id="JABTTQ020000005">
    <property type="protein sequence ID" value="KAK6154339.1"/>
    <property type="molecule type" value="Genomic_DNA"/>
</dbReference>
<sequence>MNSSWFYTFLCFFLFTNCICISSSSTPTTVSYTDHCSSFVPESTPTTSNFGHPVPNLQTSYFTGGEKLIGRKQPNQVYYNVGKSLIVRIRPNYYKTVAEGVYKVEAFLYIRSPYQYYGNRSDSGYGGSYHRRNRARGSIKFLLTGFWSEISRKLCMVGSGSFEALSLDVVLKVNYDSENSTIYTSIASGTLESIGSENDPGYFDPILIFSFPVLSNYNYSLVSREFGGGFVEVAKNQPFGVQPIRLCSLFSSILEMEYEMECRGSQDCSPLGLSRRFLDFSPIQCSERKLRFMAKLQNINYVDPEEFGFESTFIERRRGMIIGDCAMRLSLRYSSIWTIRNEPKVVGQFWSTKNVEDNGYFRKINLTSVDLVAFSDLRYEYSELDRAKTLCPVKKLVKKGNIYPDGHSYDMGFDIRYGTEPASEFTTMSAPAKSSNISPSNISYKISINPSSKVKFGNWFPNVNLSTIFRDRVEITAEGVYNAETGYLCMVGCSKLMSYVQNSTHTSADCEVLVKFQFAPLNAKKGGLIKGTIESTRNKTDPLHFEDLSLSSVAYYTEEAEKSIWRMDLEITMVLISNTLSCIFIGLQIFHVKRNPEVLSCVSLVMLLILSLGHMIPLVLNFEALFLGNHNKQTLLETSGGWVEANEVAVRVITMVAFLLQIRLFQLVWTAKQNEGSDKSSLIGQKKSVFISLPLYILGGLLTLLLNWTRNRYYRKYSLWGDLRSYAGLILDGFLLPQIFLNTFRGSAEKALSEPFYVGTSVVRLLPHAYNQYRTHNYAAFDVNGTYYYANPAADFYSTAWDVLIPCGVIALVVIVFLQQRNGGVGFFLGNLENWNFMRRCL</sequence>
<feature type="signal peptide" evidence="11">
    <location>
        <begin position="1"/>
        <end position="18"/>
    </location>
</feature>
<protein>
    <recommendedName>
        <fullName evidence="4">RING-type E3 ubiquitin transferase</fullName>
        <ecNumber evidence="4">2.3.2.27</ecNumber>
    </recommendedName>
</protein>
<feature type="domain" description="DUF2921" evidence="13">
    <location>
        <begin position="424"/>
        <end position="549"/>
    </location>
</feature>
<evidence type="ECO:0000313" key="15">
    <source>
        <dbReference type="Proteomes" id="UP001318860"/>
    </source>
</evidence>
<comment type="caution">
    <text evidence="14">The sequence shown here is derived from an EMBL/GenBank/DDBJ whole genome shotgun (WGS) entry which is preliminary data.</text>
</comment>
<evidence type="ECO:0000256" key="1">
    <source>
        <dbReference type="ARBA" id="ARBA00000900"/>
    </source>
</evidence>
<keyword evidence="11" id="KW-0732">Signal</keyword>
<dbReference type="EC" id="2.3.2.27" evidence="4"/>
<dbReference type="PANTHER" id="PTHR33389">
    <property type="entry name" value="FAMILY PROTEIN, PUTATIVE (DUF2921)-RELATED"/>
    <property type="match status" value="1"/>
</dbReference>
<evidence type="ECO:0000256" key="8">
    <source>
        <dbReference type="ARBA" id="ARBA00022989"/>
    </source>
</evidence>
<feature type="transmembrane region" description="Helical" evidence="10">
    <location>
        <begin position="796"/>
        <end position="818"/>
    </location>
</feature>
<feature type="domain" description="DUF2921" evidence="13">
    <location>
        <begin position="32"/>
        <end position="206"/>
    </location>
</feature>
<accession>A0ABR0X746</accession>
<keyword evidence="5" id="KW-0808">Transferase</keyword>
<feature type="domain" description="DUF2921" evidence="13">
    <location>
        <begin position="322"/>
        <end position="364"/>
    </location>
</feature>
<evidence type="ECO:0000259" key="12">
    <source>
        <dbReference type="Pfam" id="PF11145"/>
    </source>
</evidence>
<evidence type="ECO:0000256" key="7">
    <source>
        <dbReference type="ARBA" id="ARBA00022786"/>
    </source>
</evidence>
<dbReference type="Proteomes" id="UP001318860">
    <property type="component" value="Unassembled WGS sequence"/>
</dbReference>
<dbReference type="InterPro" id="IPR021319">
    <property type="entry name" value="DUF2921"/>
</dbReference>
<comment type="subcellular location">
    <subcellularLocation>
        <location evidence="2">Endomembrane system</location>
        <topology evidence="2">Multi-pass membrane protein</topology>
    </subcellularLocation>
</comment>
<reference evidence="14 15" key="1">
    <citation type="journal article" date="2021" name="Comput. Struct. Biotechnol. J.">
        <title>De novo genome assembly of the potent medicinal plant Rehmannia glutinosa using nanopore technology.</title>
        <authorList>
            <person name="Ma L."/>
            <person name="Dong C."/>
            <person name="Song C."/>
            <person name="Wang X."/>
            <person name="Zheng X."/>
            <person name="Niu Y."/>
            <person name="Chen S."/>
            <person name="Feng W."/>
        </authorList>
    </citation>
    <scope>NUCLEOTIDE SEQUENCE [LARGE SCALE GENOMIC DNA]</scope>
    <source>
        <strain evidence="14">DH-2019</strain>
    </source>
</reference>
<evidence type="ECO:0000256" key="11">
    <source>
        <dbReference type="SAM" id="SignalP"/>
    </source>
</evidence>
<gene>
    <name evidence="14" type="ORF">DH2020_008587</name>
</gene>
<evidence type="ECO:0000256" key="6">
    <source>
        <dbReference type="ARBA" id="ARBA00022692"/>
    </source>
</evidence>
<evidence type="ECO:0000313" key="14">
    <source>
        <dbReference type="EMBL" id="KAK6154339.1"/>
    </source>
</evidence>
<evidence type="ECO:0000256" key="5">
    <source>
        <dbReference type="ARBA" id="ARBA00022679"/>
    </source>
</evidence>
<dbReference type="PANTHER" id="PTHR33389:SF18">
    <property type="entry name" value="OS01G0677900 PROTEIN"/>
    <property type="match status" value="1"/>
</dbReference>
<keyword evidence="6 10" id="KW-0812">Transmembrane</keyword>
<name>A0ABR0X746_REHGL</name>
<evidence type="ECO:0000256" key="2">
    <source>
        <dbReference type="ARBA" id="ARBA00004127"/>
    </source>
</evidence>
<keyword evidence="8 10" id="KW-1133">Transmembrane helix</keyword>
<feature type="transmembrane region" description="Helical" evidence="10">
    <location>
        <begin position="571"/>
        <end position="592"/>
    </location>
</feature>
<comment type="catalytic activity">
    <reaction evidence="1">
        <text>S-ubiquitinyl-[E2 ubiquitin-conjugating enzyme]-L-cysteine + [acceptor protein]-L-lysine = [E2 ubiquitin-conjugating enzyme]-L-cysteine + N(6)-ubiquitinyl-[acceptor protein]-L-lysine.</text>
        <dbReference type="EC" id="2.3.2.27"/>
    </reaction>
</comment>
<keyword evidence="7" id="KW-0833">Ubl conjugation pathway</keyword>
<feature type="chain" id="PRO_5045834956" description="RING-type E3 ubiquitin transferase" evidence="11">
    <location>
        <begin position="19"/>
        <end position="842"/>
    </location>
</feature>
<comment type="pathway">
    <text evidence="3">Protein modification; protein ubiquitination.</text>
</comment>
<proteinExistence type="predicted"/>
<feature type="transmembrane region" description="Helical" evidence="10">
    <location>
        <begin position="689"/>
        <end position="708"/>
    </location>
</feature>
<organism evidence="14 15">
    <name type="scientific">Rehmannia glutinosa</name>
    <name type="common">Chinese foxglove</name>
    <dbReference type="NCBI Taxonomy" id="99300"/>
    <lineage>
        <taxon>Eukaryota</taxon>
        <taxon>Viridiplantae</taxon>
        <taxon>Streptophyta</taxon>
        <taxon>Embryophyta</taxon>
        <taxon>Tracheophyta</taxon>
        <taxon>Spermatophyta</taxon>
        <taxon>Magnoliopsida</taxon>
        <taxon>eudicotyledons</taxon>
        <taxon>Gunneridae</taxon>
        <taxon>Pentapetalae</taxon>
        <taxon>asterids</taxon>
        <taxon>lamiids</taxon>
        <taxon>Lamiales</taxon>
        <taxon>Orobanchaceae</taxon>
        <taxon>Rehmannieae</taxon>
        <taxon>Rehmannia</taxon>
    </lineage>
</organism>
<evidence type="ECO:0000256" key="10">
    <source>
        <dbReference type="SAM" id="Phobius"/>
    </source>
</evidence>
<feature type="transmembrane region" description="Helical" evidence="10">
    <location>
        <begin position="604"/>
        <end position="628"/>
    </location>
</feature>
<dbReference type="InterPro" id="IPR057425">
    <property type="entry name" value="DUF2921_N"/>
</dbReference>
<evidence type="ECO:0000259" key="13">
    <source>
        <dbReference type="Pfam" id="PF25333"/>
    </source>
</evidence>